<evidence type="ECO:0000313" key="3">
    <source>
        <dbReference type="Proteomes" id="UP000886520"/>
    </source>
</evidence>
<dbReference type="Proteomes" id="UP000886520">
    <property type="component" value="Chromosome 1"/>
</dbReference>
<keyword evidence="1" id="KW-0812">Transmembrane</keyword>
<feature type="transmembrane region" description="Helical" evidence="1">
    <location>
        <begin position="24"/>
        <end position="43"/>
    </location>
</feature>
<evidence type="ECO:0000256" key="1">
    <source>
        <dbReference type="SAM" id="Phobius"/>
    </source>
</evidence>
<gene>
    <name evidence="2" type="ORF">GOP47_0000767</name>
</gene>
<reference evidence="2" key="1">
    <citation type="submission" date="2021-01" db="EMBL/GenBank/DDBJ databases">
        <title>Adiantum capillus-veneris genome.</title>
        <authorList>
            <person name="Fang Y."/>
            <person name="Liao Q."/>
        </authorList>
    </citation>
    <scope>NUCLEOTIDE SEQUENCE</scope>
    <source>
        <strain evidence="2">H3</strain>
        <tissue evidence="2">Leaf</tissue>
    </source>
</reference>
<keyword evidence="3" id="KW-1185">Reference proteome</keyword>
<name>A0A9D4VE57_ADICA</name>
<organism evidence="2 3">
    <name type="scientific">Adiantum capillus-veneris</name>
    <name type="common">Maidenhair fern</name>
    <dbReference type="NCBI Taxonomy" id="13818"/>
    <lineage>
        <taxon>Eukaryota</taxon>
        <taxon>Viridiplantae</taxon>
        <taxon>Streptophyta</taxon>
        <taxon>Embryophyta</taxon>
        <taxon>Tracheophyta</taxon>
        <taxon>Polypodiopsida</taxon>
        <taxon>Polypodiidae</taxon>
        <taxon>Polypodiales</taxon>
        <taxon>Pteridineae</taxon>
        <taxon>Pteridaceae</taxon>
        <taxon>Vittarioideae</taxon>
        <taxon>Adiantum</taxon>
    </lineage>
</organism>
<sequence length="105" mass="11530">MSGLSLLWVGVCCSILLPPYECNLTYALFILSVNLEGLGVLVLSELLSNMKLLLIERIFTENMLTAFLLANVPTGPALMALTSSGVYAFKNFQMLAQRIKMKIDA</sequence>
<dbReference type="EMBL" id="JABFUD020000001">
    <property type="protein sequence ID" value="KAI5084598.1"/>
    <property type="molecule type" value="Genomic_DNA"/>
</dbReference>
<proteinExistence type="predicted"/>
<evidence type="ECO:0000313" key="2">
    <source>
        <dbReference type="EMBL" id="KAI5084598.1"/>
    </source>
</evidence>
<keyword evidence="1" id="KW-1133">Transmembrane helix</keyword>
<keyword evidence="1" id="KW-0472">Membrane</keyword>
<dbReference type="AlphaFoldDB" id="A0A9D4VE57"/>
<accession>A0A9D4VE57</accession>
<comment type="caution">
    <text evidence="2">The sequence shown here is derived from an EMBL/GenBank/DDBJ whole genome shotgun (WGS) entry which is preliminary data.</text>
</comment>
<protein>
    <submittedName>
        <fullName evidence="2">Uncharacterized protein</fullName>
    </submittedName>
</protein>
<feature type="transmembrane region" description="Helical" evidence="1">
    <location>
        <begin position="64"/>
        <end position="89"/>
    </location>
</feature>